<comment type="caution">
    <text evidence="1">The sequence shown here is derived from an EMBL/GenBank/DDBJ whole genome shotgun (WGS) entry which is preliminary data.</text>
</comment>
<dbReference type="Proteomes" id="UP000281406">
    <property type="component" value="Unassembled WGS sequence"/>
</dbReference>
<proteinExistence type="predicted"/>
<dbReference type="AlphaFoldDB" id="A0A3N0YCI0"/>
<evidence type="ECO:0000313" key="2">
    <source>
        <dbReference type="Proteomes" id="UP000281406"/>
    </source>
</evidence>
<organism evidence="1 2">
    <name type="scientific">Anabarilius grahami</name>
    <name type="common">Kanglang fish</name>
    <name type="synonym">Barilius grahami</name>
    <dbReference type="NCBI Taxonomy" id="495550"/>
    <lineage>
        <taxon>Eukaryota</taxon>
        <taxon>Metazoa</taxon>
        <taxon>Chordata</taxon>
        <taxon>Craniata</taxon>
        <taxon>Vertebrata</taxon>
        <taxon>Euteleostomi</taxon>
        <taxon>Actinopterygii</taxon>
        <taxon>Neopterygii</taxon>
        <taxon>Teleostei</taxon>
        <taxon>Ostariophysi</taxon>
        <taxon>Cypriniformes</taxon>
        <taxon>Xenocyprididae</taxon>
        <taxon>Xenocypridinae</taxon>
        <taxon>Xenocypridinae incertae sedis</taxon>
        <taxon>Anabarilius</taxon>
    </lineage>
</organism>
<keyword evidence="2" id="KW-1185">Reference proteome</keyword>
<sequence>MVYGTDIKRSLVLTSFVTDCGMPCFSGLTFEMSACPKPLEGKPATFSQKSVTANANAPPLAVRREGDQRLFFEWMSMDERLHYAD</sequence>
<name>A0A3N0YCI0_ANAGA</name>
<evidence type="ECO:0000313" key="1">
    <source>
        <dbReference type="EMBL" id="ROL43939.1"/>
    </source>
</evidence>
<accession>A0A3N0YCI0</accession>
<protein>
    <submittedName>
        <fullName evidence="1">Uncharacterized protein</fullName>
    </submittedName>
</protein>
<dbReference type="EMBL" id="RJVU01047120">
    <property type="protein sequence ID" value="ROL43939.1"/>
    <property type="molecule type" value="Genomic_DNA"/>
</dbReference>
<gene>
    <name evidence="1" type="ORF">DPX16_11971</name>
</gene>
<reference evidence="1 2" key="1">
    <citation type="submission" date="2018-10" db="EMBL/GenBank/DDBJ databases">
        <title>Genome assembly for a Yunnan-Guizhou Plateau 3E fish, Anabarilius grahami (Regan), and its evolutionary and genetic applications.</title>
        <authorList>
            <person name="Jiang W."/>
        </authorList>
    </citation>
    <scope>NUCLEOTIDE SEQUENCE [LARGE SCALE GENOMIC DNA]</scope>
    <source>
        <strain evidence="1">AG-KIZ</strain>
        <tissue evidence="1">Muscle</tissue>
    </source>
</reference>